<evidence type="ECO:0000256" key="1">
    <source>
        <dbReference type="ARBA" id="ARBA00000085"/>
    </source>
</evidence>
<dbReference type="FunFam" id="1.10.287.130:FF:000001">
    <property type="entry name" value="Two-component sensor histidine kinase"/>
    <property type="match status" value="1"/>
</dbReference>
<dbReference type="Gene3D" id="6.10.340.10">
    <property type="match status" value="1"/>
</dbReference>
<evidence type="ECO:0000256" key="2">
    <source>
        <dbReference type="ARBA" id="ARBA00004370"/>
    </source>
</evidence>
<proteinExistence type="predicted"/>
<dbReference type="PANTHER" id="PTHR45453">
    <property type="entry name" value="PHOSPHATE REGULON SENSOR PROTEIN PHOR"/>
    <property type="match status" value="1"/>
</dbReference>
<protein>
    <recommendedName>
        <fullName evidence="3">histidine kinase</fullName>
        <ecNumber evidence="3">2.7.13.3</ecNumber>
    </recommendedName>
</protein>
<dbReference type="GO" id="GO:0005886">
    <property type="term" value="C:plasma membrane"/>
    <property type="evidence" value="ECO:0007669"/>
    <property type="project" value="TreeGrafter"/>
</dbReference>
<accession>A0A9D1FJI4</accession>
<dbReference type="PROSITE" id="PS50109">
    <property type="entry name" value="HIS_KIN"/>
    <property type="match status" value="1"/>
</dbReference>
<evidence type="ECO:0000256" key="5">
    <source>
        <dbReference type="ARBA" id="ARBA00022679"/>
    </source>
</evidence>
<evidence type="ECO:0000256" key="3">
    <source>
        <dbReference type="ARBA" id="ARBA00012438"/>
    </source>
</evidence>
<dbReference type="InterPro" id="IPR003594">
    <property type="entry name" value="HATPase_dom"/>
</dbReference>
<sequence>MKKIKFDLTAQKKLIITGLLISTILIVGVAVFAISKIQQKLYDSYGSFGQILTKTLAIQSYELTKDAPQEYKYNLLRTHANSILTSNEDISFITFKDSKGKIIYTTADAYNRRAQDTKINISSPMTDSFGRIVGVVEIGLSADMASIVARTTKNSMLVVFTLVWVIFTAVILVNTFLITRELTLLHHGVKEISSGKFGTVLDYKQASGEIKELFSAFNDMSKRLHNYEEQNVDQLTLERNKLEAVLMSIANGVVVCDNYDKVSMINPAAQKILSVMPADLVGTSIQNYCDTNGELCFREKISIFKDTPLDVMEKKPLEFNIEVDKRIIKTLISPMYSKVHDYMGYIIILIDITKEAEVDKLKNDFISNVSHELRTPVTILTSYADTLYQYGKDFNYDEQKEFIGTINQEVMRLNKMVNDILDFSKLQNDVELEKTKQSIMPVIERSIENHKILADEKNITFSVIKEPDLPEVAFNEQSIERVLSNLITNAIKYSPDNSRVKIRAEIAKDPKYLEVTVEDMGMGIAPEYQEKIFDRFFRIENATHTIKGTGLGLHLVKIAIEKHHNGKVFVHSKVGEGSTFGFWLPLDAKTTNENEPQNKKELVTTVAAKKEEQAQGQEKVYVEPKISTINDYDTKAKQDAEFIGKKEPEQKNTENKSTTEPQDDGWEITFEVRDKNVD</sequence>
<dbReference type="Proteomes" id="UP000886865">
    <property type="component" value="Unassembled WGS sequence"/>
</dbReference>
<dbReference type="SMART" id="SM00304">
    <property type="entry name" value="HAMP"/>
    <property type="match status" value="1"/>
</dbReference>
<reference evidence="14" key="2">
    <citation type="journal article" date="2021" name="PeerJ">
        <title>Extensive microbial diversity within the chicken gut microbiome revealed by metagenomics and culture.</title>
        <authorList>
            <person name="Gilroy R."/>
            <person name="Ravi A."/>
            <person name="Getino M."/>
            <person name="Pursley I."/>
            <person name="Horton D.L."/>
            <person name="Alikhan N.F."/>
            <person name="Baker D."/>
            <person name="Gharbi K."/>
            <person name="Hall N."/>
            <person name="Watson M."/>
            <person name="Adriaenssens E.M."/>
            <person name="Foster-Nyarko E."/>
            <person name="Jarju S."/>
            <person name="Secka A."/>
            <person name="Antonio M."/>
            <person name="Oren A."/>
            <person name="Chaudhuri R.R."/>
            <person name="La Ragione R."/>
            <person name="Hildebrand F."/>
            <person name="Pallen M.J."/>
        </authorList>
    </citation>
    <scope>NUCLEOTIDE SEQUENCE</scope>
    <source>
        <strain evidence="14">CHK152-2871</strain>
    </source>
</reference>
<dbReference type="FunFam" id="3.30.565.10:FF:000006">
    <property type="entry name" value="Sensor histidine kinase WalK"/>
    <property type="match status" value="1"/>
</dbReference>
<organism evidence="14 15">
    <name type="scientific">Candidatus Galligastranaerophilus intestinavium</name>
    <dbReference type="NCBI Taxonomy" id="2840836"/>
    <lineage>
        <taxon>Bacteria</taxon>
        <taxon>Candidatus Galligastranaerophilus</taxon>
    </lineage>
</organism>
<feature type="region of interest" description="Disordered" evidence="9">
    <location>
        <begin position="639"/>
        <end position="678"/>
    </location>
</feature>
<reference evidence="14" key="1">
    <citation type="submission" date="2020-10" db="EMBL/GenBank/DDBJ databases">
        <authorList>
            <person name="Gilroy R."/>
        </authorList>
    </citation>
    <scope>NUCLEOTIDE SEQUENCE</scope>
    <source>
        <strain evidence="14">CHK152-2871</strain>
    </source>
</reference>
<comment type="caution">
    <text evidence="14">The sequence shown here is derived from an EMBL/GenBank/DDBJ whole genome shotgun (WGS) entry which is preliminary data.</text>
</comment>
<keyword evidence="7" id="KW-0902">Two-component regulatory system</keyword>
<evidence type="ECO:0000256" key="6">
    <source>
        <dbReference type="ARBA" id="ARBA00022777"/>
    </source>
</evidence>
<dbReference type="Gene3D" id="3.30.565.10">
    <property type="entry name" value="Histidine kinase-like ATPase, C-terminal domain"/>
    <property type="match status" value="1"/>
</dbReference>
<feature type="transmembrane region" description="Helical" evidence="10">
    <location>
        <begin position="156"/>
        <end position="177"/>
    </location>
</feature>
<evidence type="ECO:0000256" key="10">
    <source>
        <dbReference type="SAM" id="Phobius"/>
    </source>
</evidence>
<dbReference type="InterPro" id="IPR003660">
    <property type="entry name" value="HAMP_dom"/>
</dbReference>
<comment type="subcellular location">
    <subcellularLocation>
        <location evidence="2">Membrane</location>
    </subcellularLocation>
</comment>
<dbReference type="Pfam" id="PF00512">
    <property type="entry name" value="HisKA"/>
    <property type="match status" value="1"/>
</dbReference>
<dbReference type="InterPro" id="IPR003661">
    <property type="entry name" value="HisK_dim/P_dom"/>
</dbReference>
<dbReference type="SUPFAM" id="SSF55874">
    <property type="entry name" value="ATPase domain of HSP90 chaperone/DNA topoisomerase II/histidine kinase"/>
    <property type="match status" value="1"/>
</dbReference>
<evidence type="ECO:0000259" key="13">
    <source>
        <dbReference type="PROSITE" id="PS50885"/>
    </source>
</evidence>
<dbReference type="GO" id="GO:0000155">
    <property type="term" value="F:phosphorelay sensor kinase activity"/>
    <property type="evidence" value="ECO:0007669"/>
    <property type="project" value="InterPro"/>
</dbReference>
<feature type="domain" description="HAMP" evidence="13">
    <location>
        <begin position="176"/>
        <end position="229"/>
    </location>
</feature>
<feature type="domain" description="PAS" evidence="12">
    <location>
        <begin position="238"/>
        <end position="284"/>
    </location>
</feature>
<dbReference type="PROSITE" id="PS50112">
    <property type="entry name" value="PAS"/>
    <property type="match status" value="1"/>
</dbReference>
<dbReference type="InterPro" id="IPR005467">
    <property type="entry name" value="His_kinase_dom"/>
</dbReference>
<dbReference type="SUPFAM" id="SSF47384">
    <property type="entry name" value="Homodimeric domain of signal transducing histidine kinase"/>
    <property type="match status" value="1"/>
</dbReference>
<dbReference type="SUPFAM" id="SSF55785">
    <property type="entry name" value="PYP-like sensor domain (PAS domain)"/>
    <property type="match status" value="1"/>
</dbReference>
<keyword evidence="10" id="KW-0812">Transmembrane</keyword>
<keyword evidence="8 10" id="KW-0472">Membrane</keyword>
<dbReference type="Gene3D" id="1.10.287.130">
    <property type="match status" value="1"/>
</dbReference>
<dbReference type="CDD" id="cd00082">
    <property type="entry name" value="HisKA"/>
    <property type="match status" value="1"/>
</dbReference>
<dbReference type="Pfam" id="PF13596">
    <property type="entry name" value="PAS_10"/>
    <property type="match status" value="1"/>
</dbReference>
<dbReference type="PRINTS" id="PR00344">
    <property type="entry name" value="BCTRLSENSOR"/>
</dbReference>
<keyword evidence="4" id="KW-0597">Phosphoprotein</keyword>
<dbReference type="AlphaFoldDB" id="A0A9D1FJI4"/>
<dbReference type="Gene3D" id="3.30.450.20">
    <property type="entry name" value="PAS domain"/>
    <property type="match status" value="1"/>
</dbReference>
<dbReference type="InterPro" id="IPR035965">
    <property type="entry name" value="PAS-like_dom_sf"/>
</dbReference>
<dbReference type="Pfam" id="PF02518">
    <property type="entry name" value="HATPase_c"/>
    <property type="match status" value="1"/>
</dbReference>
<evidence type="ECO:0000256" key="9">
    <source>
        <dbReference type="SAM" id="MobiDB-lite"/>
    </source>
</evidence>
<evidence type="ECO:0000313" key="15">
    <source>
        <dbReference type="Proteomes" id="UP000886865"/>
    </source>
</evidence>
<dbReference type="InterPro" id="IPR036097">
    <property type="entry name" value="HisK_dim/P_sf"/>
</dbReference>
<dbReference type="EMBL" id="DVJQ01000065">
    <property type="protein sequence ID" value="HIS74878.1"/>
    <property type="molecule type" value="Genomic_DNA"/>
</dbReference>
<feature type="compositionally biased region" description="Basic and acidic residues" evidence="9">
    <location>
        <begin position="639"/>
        <end position="654"/>
    </location>
</feature>
<dbReference type="SMART" id="SM00388">
    <property type="entry name" value="HisKA"/>
    <property type="match status" value="1"/>
</dbReference>
<evidence type="ECO:0000256" key="8">
    <source>
        <dbReference type="ARBA" id="ARBA00023136"/>
    </source>
</evidence>
<dbReference type="InterPro" id="IPR004358">
    <property type="entry name" value="Sig_transdc_His_kin-like_C"/>
</dbReference>
<dbReference type="InterPro" id="IPR036890">
    <property type="entry name" value="HATPase_C_sf"/>
</dbReference>
<keyword evidence="10" id="KW-1133">Transmembrane helix</keyword>
<evidence type="ECO:0000256" key="4">
    <source>
        <dbReference type="ARBA" id="ARBA00022553"/>
    </source>
</evidence>
<dbReference type="PROSITE" id="PS50885">
    <property type="entry name" value="HAMP"/>
    <property type="match status" value="1"/>
</dbReference>
<feature type="transmembrane region" description="Helical" evidence="10">
    <location>
        <begin position="14"/>
        <end position="34"/>
    </location>
</feature>
<evidence type="ECO:0000256" key="7">
    <source>
        <dbReference type="ARBA" id="ARBA00023012"/>
    </source>
</evidence>
<dbReference type="CDD" id="cd00075">
    <property type="entry name" value="HATPase"/>
    <property type="match status" value="1"/>
</dbReference>
<name>A0A9D1FJI4_9BACT</name>
<feature type="domain" description="Histidine kinase" evidence="11">
    <location>
        <begin position="368"/>
        <end position="588"/>
    </location>
</feature>
<keyword evidence="5" id="KW-0808">Transferase</keyword>
<dbReference type="SUPFAM" id="SSF158472">
    <property type="entry name" value="HAMP domain-like"/>
    <property type="match status" value="1"/>
</dbReference>
<dbReference type="SMART" id="SM00387">
    <property type="entry name" value="HATPase_c"/>
    <property type="match status" value="1"/>
</dbReference>
<dbReference type="GO" id="GO:0016036">
    <property type="term" value="P:cellular response to phosphate starvation"/>
    <property type="evidence" value="ECO:0007669"/>
    <property type="project" value="TreeGrafter"/>
</dbReference>
<dbReference type="CDD" id="cd06225">
    <property type="entry name" value="HAMP"/>
    <property type="match status" value="1"/>
</dbReference>
<evidence type="ECO:0000259" key="12">
    <source>
        <dbReference type="PROSITE" id="PS50112"/>
    </source>
</evidence>
<dbReference type="PANTHER" id="PTHR45453:SF1">
    <property type="entry name" value="PHOSPHATE REGULON SENSOR PROTEIN PHOR"/>
    <property type="match status" value="1"/>
</dbReference>
<dbReference type="InterPro" id="IPR000014">
    <property type="entry name" value="PAS"/>
</dbReference>
<dbReference type="GO" id="GO:0004721">
    <property type="term" value="F:phosphoprotein phosphatase activity"/>
    <property type="evidence" value="ECO:0007669"/>
    <property type="project" value="TreeGrafter"/>
</dbReference>
<evidence type="ECO:0000313" key="14">
    <source>
        <dbReference type="EMBL" id="HIS74878.1"/>
    </source>
</evidence>
<gene>
    <name evidence="14" type="ORF">IAA86_07650</name>
</gene>
<dbReference type="InterPro" id="IPR050351">
    <property type="entry name" value="BphY/WalK/GraS-like"/>
</dbReference>
<dbReference type="EC" id="2.7.13.3" evidence="3"/>
<evidence type="ECO:0000259" key="11">
    <source>
        <dbReference type="PROSITE" id="PS50109"/>
    </source>
</evidence>
<comment type="catalytic activity">
    <reaction evidence="1">
        <text>ATP + protein L-histidine = ADP + protein N-phospho-L-histidine.</text>
        <dbReference type="EC" id="2.7.13.3"/>
    </reaction>
</comment>
<keyword evidence="6" id="KW-0418">Kinase</keyword>